<dbReference type="PROSITE" id="PS50056">
    <property type="entry name" value="TYR_PHOSPHATASE_2"/>
    <property type="match status" value="2"/>
</dbReference>
<dbReference type="InterPro" id="IPR029021">
    <property type="entry name" value="Prot-tyrosine_phosphatase-like"/>
</dbReference>
<dbReference type="InterPro" id="IPR016130">
    <property type="entry name" value="Tyr_Pase_AS"/>
</dbReference>
<dbReference type="PANTHER" id="PTHR19134:SF562">
    <property type="entry name" value="PROTEIN-TYROSINE-PHOSPHATASE"/>
    <property type="match status" value="1"/>
</dbReference>
<dbReference type="SMART" id="SM00194">
    <property type="entry name" value="PTPc"/>
    <property type="match status" value="2"/>
</dbReference>
<keyword evidence="5" id="KW-0732">Signal</keyword>
<evidence type="ECO:0000313" key="17">
    <source>
        <dbReference type="Proteomes" id="UP000694388"/>
    </source>
</evidence>
<dbReference type="FunFam" id="2.60.40.10:FF:000019">
    <property type="entry name" value="receptor-type tyrosine-protein phosphatase kappa isoform X2"/>
    <property type="match status" value="1"/>
</dbReference>
<sequence length="1317" mass="147089">MEMVSDVEWTTYMVLATEAFCGNAERASTAIQIQPAQFETGEATSSMFSISLPLCFVCFAGPSLMLAPVGGHQPGATAQLALPPMMENDTHCITFAYQLAMRSAALVAPGYQPSLAALRVYVPQNGAGLGRPVWDAWQPGSEAWTRAEVSVSTFWPKPPTPVAPPLLMRVGPTSLWLDLNAKSITGEGPIIRREVLWRLAEAPDVEVYPAHSNTYKLWHLEPDTVYGIRVRLSRPNVGGTGLPGPPLITRTKCAEPKHGPKNLRILVVHSRELVLSWDPLGYNVTRCYSYNVTVCYHVTGKNGVVVEEQKNVTEQCQDAGRAARKFLLLGLPPFSNLSLQAILATSEGRKASNRLLSPTDEDLPGPVNSHKVQGTATEETIFLQWGEPEEPNGALTLYEVTYNAVHSEDTNFKLSEGQGNVLKAANETQHTFRQLYPATTYAFTIRASTSKGFGPSVTTYYSTQISAPTIPHYGADALIDCTDTTATVLLKPALARGAPIRVMIPTSEQQASGRRRRKASTSQACFLLPLSYQEAQDRISFYYFAAQLTPAALASERHFTVGDNQTYGRFWNAPLAANKVYSIFYQVQSRVEKVVTRNAEGPSTELQSGNTMRVAGVIAGILAVVLLLLACILYVKRRKLAKKRKETVGVSRQEMAHIAPAGEHTFAEQNITQADDPSNFIDTHNSNCLNFAIHSIIFFVHSIPLPSFYYPSDGLEEGLPYVPPAKSGVDSVYQTGQLHPAVRVADLLQHITQMKTTEGCGFKEEYESFLDGQSAPWQVAKKEENRCKNRYGNIIAYDHSRVILEPTDGVPHSDYINASYIDVSILLYTGPVQDTLADFWRMIWQEKTSSIVMVTNLVEVGRVKCFKYWPDTVYVYGDITVTLVHSELLAEYVIRTFTLERGYFEVHEVKQFHFTGWPDHGVPYYPTGLLCFVRRVKAFTRHTSGPVVIHCSAGAGRTGCFIVIDMMLDMADSEGVVDIYNCVRDLRTQRVNMVQTEEQYVFIHDVILEACMCGDTAIPVSEFFCYYEDLTRIDFMTHSNHIKEEFVTLNTVTPALRVEDCSIALLPRNSAKNRQKETLPPDRCLPFLLTLDGDSSNYINAALMDSYHRPSAFIVTQHPLPNTVKDFWRLVFDYRCTSIVMLNDIPQYWPEEGMLQYGPVQVECLSSCKNSDVLSRVFRICNISRPQEGHREVQHFQYLAWPSYHNIAASPASFLHLVGRVGLWQSELGSSEGRTLVHCLNGGGRSGTYCAISIVCDMIKGQNLVDVFTSMKTLRNNKPNLVETLVSQIILMFKVFYFLFLFLYFHLLIFSPCIEKS</sequence>
<feature type="domain" description="Tyrosine specific protein phosphatases" evidence="14">
    <location>
        <begin position="930"/>
        <end position="1001"/>
    </location>
</feature>
<dbReference type="GeneTree" id="ENSGT00940000156249"/>
<dbReference type="PROSITE" id="PS50055">
    <property type="entry name" value="TYR_PHOSPHATASE_PTP"/>
    <property type="match status" value="2"/>
</dbReference>
<comment type="subcellular location">
    <subcellularLocation>
        <location evidence="1">Membrane</location>
        <topology evidence="1">Single-pass type I membrane protein</topology>
    </subcellularLocation>
</comment>
<dbReference type="InterPro" id="IPR003595">
    <property type="entry name" value="Tyr_Pase_cat"/>
</dbReference>
<feature type="domain" description="Tyrosine-protein phosphatase" evidence="13">
    <location>
        <begin position="1042"/>
        <end position="1299"/>
    </location>
</feature>
<dbReference type="GO" id="GO:0004725">
    <property type="term" value="F:protein tyrosine phosphatase activity"/>
    <property type="evidence" value="ECO:0007669"/>
    <property type="project" value="UniProtKB-EC"/>
</dbReference>
<dbReference type="PANTHER" id="PTHR19134">
    <property type="entry name" value="RECEPTOR-TYPE TYROSINE-PROTEIN PHOSPHATASE"/>
    <property type="match status" value="1"/>
</dbReference>
<keyword evidence="8 12" id="KW-1133">Transmembrane helix</keyword>
<feature type="transmembrane region" description="Helical" evidence="12">
    <location>
        <begin position="614"/>
        <end position="635"/>
    </location>
</feature>
<comment type="catalytic activity">
    <reaction evidence="11">
        <text>O-phospho-L-tyrosyl-[protein] + H2O = L-tyrosyl-[protein] + phosphate</text>
        <dbReference type="Rhea" id="RHEA:10684"/>
        <dbReference type="Rhea" id="RHEA-COMP:10136"/>
        <dbReference type="Rhea" id="RHEA-COMP:20101"/>
        <dbReference type="ChEBI" id="CHEBI:15377"/>
        <dbReference type="ChEBI" id="CHEBI:43474"/>
        <dbReference type="ChEBI" id="CHEBI:46858"/>
        <dbReference type="ChEBI" id="CHEBI:61978"/>
        <dbReference type="EC" id="3.1.3.48"/>
    </reaction>
</comment>
<feature type="domain" description="Fibronectin type-III" evidence="15">
    <location>
        <begin position="365"/>
        <end position="469"/>
    </location>
</feature>
<keyword evidence="7" id="KW-0904">Protein phosphatase</keyword>
<evidence type="ECO:0000256" key="9">
    <source>
        <dbReference type="ARBA" id="ARBA00023136"/>
    </source>
</evidence>
<dbReference type="Gene3D" id="3.90.190.10">
    <property type="entry name" value="Protein tyrosine phosphatase superfamily"/>
    <property type="match status" value="2"/>
</dbReference>
<keyword evidence="10" id="KW-0325">Glycoprotein</keyword>
<dbReference type="GO" id="GO:0016020">
    <property type="term" value="C:membrane"/>
    <property type="evidence" value="ECO:0007669"/>
    <property type="project" value="UniProtKB-SubCell"/>
</dbReference>
<evidence type="ECO:0000256" key="1">
    <source>
        <dbReference type="ARBA" id="ARBA00004479"/>
    </source>
</evidence>
<evidence type="ECO:0000256" key="8">
    <source>
        <dbReference type="ARBA" id="ARBA00022989"/>
    </source>
</evidence>
<evidence type="ECO:0000256" key="7">
    <source>
        <dbReference type="ARBA" id="ARBA00022912"/>
    </source>
</evidence>
<dbReference type="InterPro" id="IPR050348">
    <property type="entry name" value="Protein-Tyr_Phosphatase"/>
</dbReference>
<accession>A0A8C4N9C0</accession>
<dbReference type="SMART" id="SM00404">
    <property type="entry name" value="PTPc_motif"/>
    <property type="match status" value="2"/>
</dbReference>
<dbReference type="InterPro" id="IPR057598">
    <property type="entry name" value="Fn3_PTPRU"/>
</dbReference>
<evidence type="ECO:0000259" key="15">
    <source>
        <dbReference type="PROSITE" id="PS50853"/>
    </source>
</evidence>
<dbReference type="SUPFAM" id="SSF49899">
    <property type="entry name" value="Concanavalin A-like lectins/glucanases"/>
    <property type="match status" value="1"/>
</dbReference>
<dbReference type="InterPro" id="IPR036116">
    <property type="entry name" value="FN3_sf"/>
</dbReference>
<feature type="transmembrane region" description="Helical" evidence="12">
    <location>
        <begin position="1285"/>
        <end position="1310"/>
    </location>
</feature>
<evidence type="ECO:0000313" key="16">
    <source>
        <dbReference type="Ensembl" id="ENSEBUP00000003275.1"/>
    </source>
</evidence>
<organism evidence="16 17">
    <name type="scientific">Eptatretus burgeri</name>
    <name type="common">Inshore hagfish</name>
    <dbReference type="NCBI Taxonomy" id="7764"/>
    <lineage>
        <taxon>Eukaryota</taxon>
        <taxon>Metazoa</taxon>
        <taxon>Chordata</taxon>
        <taxon>Craniata</taxon>
        <taxon>Vertebrata</taxon>
        <taxon>Cyclostomata</taxon>
        <taxon>Myxini</taxon>
        <taxon>Myxiniformes</taxon>
        <taxon>Myxinidae</taxon>
        <taxon>Eptatretinae</taxon>
        <taxon>Eptatretus</taxon>
    </lineage>
</organism>
<evidence type="ECO:0000256" key="11">
    <source>
        <dbReference type="ARBA" id="ARBA00051722"/>
    </source>
</evidence>
<feature type="domain" description="Tyrosine-protein phosphatase" evidence="13">
    <location>
        <begin position="762"/>
        <end position="1010"/>
    </location>
</feature>
<keyword evidence="17" id="KW-1185">Reference proteome</keyword>
<dbReference type="FunFam" id="3.90.190.10:FF:000043">
    <property type="entry name" value="Protein tyrosine phosphatase, receptor type T"/>
    <property type="match status" value="1"/>
</dbReference>
<dbReference type="Gene3D" id="2.60.120.200">
    <property type="match status" value="1"/>
</dbReference>
<dbReference type="FunFam" id="3.90.190.10:FF:000003">
    <property type="entry name" value="receptor-type tyrosine-protein phosphatase kappa isoform X1"/>
    <property type="match status" value="1"/>
</dbReference>
<keyword evidence="6" id="KW-0378">Hydrolase</keyword>
<feature type="domain" description="Fibronectin type-III" evidence="15">
    <location>
        <begin position="158"/>
        <end position="256"/>
    </location>
</feature>
<dbReference type="Proteomes" id="UP000694388">
    <property type="component" value="Unplaced"/>
</dbReference>
<reference evidence="16" key="2">
    <citation type="submission" date="2025-09" db="UniProtKB">
        <authorList>
            <consortium name="Ensembl"/>
        </authorList>
    </citation>
    <scope>IDENTIFICATION</scope>
</reference>
<comment type="similarity">
    <text evidence="2">Belongs to the protein-tyrosine phosphatase family.</text>
</comment>
<dbReference type="SMART" id="SM00060">
    <property type="entry name" value="FN3"/>
    <property type="match status" value="3"/>
</dbReference>
<dbReference type="EC" id="3.1.3.48" evidence="3"/>
<dbReference type="FunFam" id="2.60.40.10:FF:000009">
    <property type="entry name" value="receptor-type tyrosine-protein phosphatase U isoform X1"/>
    <property type="match status" value="1"/>
</dbReference>
<evidence type="ECO:0000256" key="3">
    <source>
        <dbReference type="ARBA" id="ARBA00013064"/>
    </source>
</evidence>
<dbReference type="Pfam" id="PF00102">
    <property type="entry name" value="Y_phosphatase"/>
    <property type="match status" value="2"/>
</dbReference>
<dbReference type="Pfam" id="PF23144">
    <property type="entry name" value="Fn3_PTPRU"/>
    <property type="match status" value="1"/>
</dbReference>
<reference evidence="16" key="1">
    <citation type="submission" date="2025-08" db="UniProtKB">
        <authorList>
            <consortium name="Ensembl"/>
        </authorList>
    </citation>
    <scope>IDENTIFICATION</scope>
</reference>
<evidence type="ECO:0000256" key="5">
    <source>
        <dbReference type="ARBA" id="ARBA00022729"/>
    </source>
</evidence>
<proteinExistence type="inferred from homology"/>
<dbReference type="Pfam" id="PF00041">
    <property type="entry name" value="fn3"/>
    <property type="match status" value="1"/>
</dbReference>
<dbReference type="SUPFAM" id="SSF52799">
    <property type="entry name" value="(Phosphotyrosine protein) phosphatases II"/>
    <property type="match status" value="2"/>
</dbReference>
<evidence type="ECO:0000256" key="12">
    <source>
        <dbReference type="SAM" id="Phobius"/>
    </source>
</evidence>
<feature type="transmembrane region" description="Helical" evidence="12">
    <location>
        <begin position="688"/>
        <end position="710"/>
    </location>
</feature>
<dbReference type="CDD" id="cd00063">
    <property type="entry name" value="FN3"/>
    <property type="match status" value="2"/>
</dbReference>
<dbReference type="PROSITE" id="PS50853">
    <property type="entry name" value="FN3"/>
    <property type="match status" value="2"/>
</dbReference>
<evidence type="ECO:0000259" key="14">
    <source>
        <dbReference type="PROSITE" id="PS50056"/>
    </source>
</evidence>
<evidence type="ECO:0000259" key="13">
    <source>
        <dbReference type="PROSITE" id="PS50055"/>
    </source>
</evidence>
<dbReference type="SUPFAM" id="SSF49265">
    <property type="entry name" value="Fibronectin type III"/>
    <property type="match status" value="2"/>
</dbReference>
<dbReference type="PROSITE" id="PS00383">
    <property type="entry name" value="TYR_PHOSPHATASE_1"/>
    <property type="match status" value="2"/>
</dbReference>
<evidence type="ECO:0000256" key="2">
    <source>
        <dbReference type="ARBA" id="ARBA00009580"/>
    </source>
</evidence>
<dbReference type="InterPro" id="IPR000242">
    <property type="entry name" value="PTP_cat"/>
</dbReference>
<keyword evidence="9 12" id="KW-0472">Membrane</keyword>
<protein>
    <recommendedName>
        <fullName evidence="3">protein-tyrosine-phosphatase</fullName>
        <ecNumber evidence="3">3.1.3.48</ecNumber>
    </recommendedName>
</protein>
<dbReference type="InterPro" id="IPR003961">
    <property type="entry name" value="FN3_dom"/>
</dbReference>
<evidence type="ECO:0000256" key="10">
    <source>
        <dbReference type="ARBA" id="ARBA00023180"/>
    </source>
</evidence>
<dbReference type="Ensembl" id="ENSEBUT00000003642.1">
    <property type="protein sequence ID" value="ENSEBUP00000003275.1"/>
    <property type="gene ID" value="ENSEBUG00000002264.1"/>
</dbReference>
<name>A0A8C4N9C0_EPTBU</name>
<keyword evidence="4 12" id="KW-0812">Transmembrane</keyword>
<dbReference type="InterPro" id="IPR000387">
    <property type="entry name" value="Tyr_Pase_dom"/>
</dbReference>
<feature type="domain" description="Tyrosine specific protein phosphatases" evidence="14">
    <location>
        <begin position="1212"/>
        <end position="1289"/>
    </location>
</feature>
<evidence type="ECO:0000256" key="4">
    <source>
        <dbReference type="ARBA" id="ARBA00022692"/>
    </source>
</evidence>
<dbReference type="InterPro" id="IPR013320">
    <property type="entry name" value="ConA-like_dom_sf"/>
</dbReference>
<dbReference type="PRINTS" id="PR00700">
    <property type="entry name" value="PRTYPHPHTASE"/>
</dbReference>
<dbReference type="Gene3D" id="2.60.40.10">
    <property type="entry name" value="Immunoglobulins"/>
    <property type="match status" value="3"/>
</dbReference>
<dbReference type="InterPro" id="IPR013783">
    <property type="entry name" value="Ig-like_fold"/>
</dbReference>
<evidence type="ECO:0000256" key="6">
    <source>
        <dbReference type="ARBA" id="ARBA00022801"/>
    </source>
</evidence>